<organism evidence="1 2">
    <name type="scientific">Vitis vinifera</name>
    <name type="common">Grape</name>
    <dbReference type="NCBI Taxonomy" id="29760"/>
    <lineage>
        <taxon>Eukaryota</taxon>
        <taxon>Viridiplantae</taxon>
        <taxon>Streptophyta</taxon>
        <taxon>Embryophyta</taxon>
        <taxon>Tracheophyta</taxon>
        <taxon>Spermatophyta</taxon>
        <taxon>Magnoliopsida</taxon>
        <taxon>eudicotyledons</taxon>
        <taxon>Gunneridae</taxon>
        <taxon>Pentapetalae</taxon>
        <taxon>rosids</taxon>
        <taxon>Vitales</taxon>
        <taxon>Vitaceae</taxon>
        <taxon>Viteae</taxon>
        <taxon>Vitis</taxon>
    </lineage>
</organism>
<evidence type="ECO:0000313" key="2">
    <source>
        <dbReference type="Proteomes" id="UP000288805"/>
    </source>
</evidence>
<dbReference type="PANTHER" id="PTHR33116">
    <property type="entry name" value="REVERSE TRANSCRIPTASE ZINC-BINDING DOMAIN-CONTAINING PROTEIN-RELATED-RELATED"/>
    <property type="match status" value="1"/>
</dbReference>
<evidence type="ECO:0000313" key="1">
    <source>
        <dbReference type="EMBL" id="RVW58892.1"/>
    </source>
</evidence>
<reference evidence="1 2" key="1">
    <citation type="journal article" date="2018" name="PLoS Genet.">
        <title>Population sequencing reveals clonal diversity and ancestral inbreeding in the grapevine cultivar Chardonnay.</title>
        <authorList>
            <person name="Roach M.J."/>
            <person name="Johnson D.L."/>
            <person name="Bohlmann J."/>
            <person name="van Vuuren H.J."/>
            <person name="Jones S.J."/>
            <person name="Pretorius I.S."/>
            <person name="Schmidt S.A."/>
            <person name="Borneman A.R."/>
        </authorList>
    </citation>
    <scope>NUCLEOTIDE SEQUENCE [LARGE SCALE GENOMIC DNA]</scope>
    <source>
        <strain evidence="2">cv. Chardonnay</strain>
        <tissue evidence="1">Leaf</tissue>
    </source>
</reference>
<comment type="caution">
    <text evidence="1">The sequence shown here is derived from an EMBL/GenBank/DDBJ whole genome shotgun (WGS) entry which is preliminary data.</text>
</comment>
<dbReference type="EMBL" id="QGNW01000920">
    <property type="protein sequence ID" value="RVW58892.1"/>
    <property type="molecule type" value="Genomic_DNA"/>
</dbReference>
<dbReference type="PANTHER" id="PTHR33116:SF78">
    <property type="entry name" value="OS12G0587133 PROTEIN"/>
    <property type="match status" value="1"/>
</dbReference>
<protein>
    <submittedName>
        <fullName evidence="1">Putative ribonuclease H protein</fullName>
    </submittedName>
</protein>
<accession>A0A438FG02</accession>
<dbReference type="Proteomes" id="UP000288805">
    <property type="component" value="Unassembled WGS sequence"/>
</dbReference>
<name>A0A438FG02_VITVI</name>
<sequence>MHQGSSQRPDGSKLFPKVFLFATYHWPVHSREDPRESVTVVSKTSRDGVPPTFYLQILKTLLSHMRRSPPAVPLASTEAQLRNLPTPTLFTNCVETSFTGKNPISFVAFRGDNKGGWELVVCINGLSFESLTREEARTLEHPFFEEEVFSTLSTLNGDKASVLIANEAIDLRLKSGSNGILCKLDREKAYDHLKRVEGRRSFVSLFICLAMKALSFLLKKAREGGFLSGFKVGGRCGEGVEVSHLLFADDALIFCETSKDQLLHLHWVLMWFKAISGLKINLEKGELISTGRVPIMEELVDILGCKMGLLPSKYLGLPLGSTFKSTTMWDLVEERMQRKLAKLEKLQRDFLWGGGSLENKLHLVSWRKVCKPRVEGGPDIQNLSILNKALLGKWSWRFISEGEPLWKKVIIGKYGVEERGWCSLEARDIYGIGLWKAIRKGWEAFKSKISYVLGNGIRSLQRRLGYVMLGSRLNLGVSRKVNDKVVWMATKGG</sequence>
<proteinExistence type="predicted"/>
<dbReference type="AlphaFoldDB" id="A0A438FG02"/>
<gene>
    <name evidence="1" type="primary">VvCHDh000004_44</name>
    <name evidence="1" type="ORF">CK203_104246</name>
</gene>